<organism evidence="4 5">
    <name type="scientific">Klenkia soli</name>
    <dbReference type="NCBI Taxonomy" id="1052260"/>
    <lineage>
        <taxon>Bacteria</taxon>
        <taxon>Bacillati</taxon>
        <taxon>Actinomycetota</taxon>
        <taxon>Actinomycetes</taxon>
        <taxon>Geodermatophilales</taxon>
        <taxon>Geodermatophilaceae</taxon>
        <taxon>Klenkia</taxon>
    </lineage>
</organism>
<feature type="transmembrane region" description="Helical" evidence="2">
    <location>
        <begin position="151"/>
        <end position="169"/>
    </location>
</feature>
<dbReference type="GO" id="GO:0005886">
    <property type="term" value="C:plasma membrane"/>
    <property type="evidence" value="ECO:0007669"/>
    <property type="project" value="TreeGrafter"/>
</dbReference>
<dbReference type="Proteomes" id="UP000199088">
    <property type="component" value="Unassembled WGS sequence"/>
</dbReference>
<dbReference type="EMBL" id="FNIR01000009">
    <property type="protein sequence ID" value="SDO99808.1"/>
    <property type="molecule type" value="Genomic_DNA"/>
</dbReference>
<dbReference type="PANTHER" id="PTHR45138:SF9">
    <property type="entry name" value="DIGUANYLATE CYCLASE DGCM-RELATED"/>
    <property type="match status" value="1"/>
</dbReference>
<proteinExistence type="predicted"/>
<dbReference type="PANTHER" id="PTHR45138">
    <property type="entry name" value="REGULATORY COMPONENTS OF SENSORY TRANSDUCTION SYSTEM"/>
    <property type="match status" value="1"/>
</dbReference>
<dbReference type="Pfam" id="PF00990">
    <property type="entry name" value="GGDEF"/>
    <property type="match status" value="1"/>
</dbReference>
<gene>
    <name evidence="4" type="ORF">SAMN05660199_02963</name>
</gene>
<keyword evidence="5" id="KW-1185">Reference proteome</keyword>
<dbReference type="GO" id="GO:0052621">
    <property type="term" value="F:diguanylate cyclase activity"/>
    <property type="evidence" value="ECO:0007669"/>
    <property type="project" value="TreeGrafter"/>
</dbReference>
<name>A0A1H0P506_9ACTN</name>
<feature type="transmembrane region" description="Helical" evidence="2">
    <location>
        <begin position="22"/>
        <end position="45"/>
    </location>
</feature>
<dbReference type="NCBIfam" id="TIGR00254">
    <property type="entry name" value="GGDEF"/>
    <property type="match status" value="1"/>
</dbReference>
<feature type="transmembrane region" description="Helical" evidence="2">
    <location>
        <begin position="76"/>
        <end position="99"/>
    </location>
</feature>
<sequence>MNPLGRALDARRRWWTLRRPHFAPRVTAALLVSGAVLLAVVLVVFPVDAAVAPWVLAAAMLATAVWCRLAPAGSRAAGIAVVTGSLLAVAAVAVSAHLFGGLVQGWPALLGLPVVHASSQLQRRAGRVVTAFSCAAAAWLAVDFAQDGGRMVVDVLLVVGCLLLLAAFTQHTADDQERLAESLERIAGVDVLTGLVTRRVLDDAAVLALAATTTPGGTSLVLLDLDHFKSVNDTHGHPVGDRALQLVAGLLTASVRRSDAVVARLGGDELAVLLRGCTPDTAVARVSALVGAVRRTPLVVPGIGSLPLTVSVGIAHAPTHAEDLRSLYAAADEALYAAKRAGRDGWAVAPAPESRPGAPARPRLGAAGPPPG</sequence>
<feature type="domain" description="GGDEF" evidence="3">
    <location>
        <begin position="216"/>
        <end position="351"/>
    </location>
</feature>
<evidence type="ECO:0000259" key="3">
    <source>
        <dbReference type="PROSITE" id="PS50887"/>
    </source>
</evidence>
<dbReference type="InterPro" id="IPR000160">
    <property type="entry name" value="GGDEF_dom"/>
</dbReference>
<dbReference type="InterPro" id="IPR050469">
    <property type="entry name" value="Diguanylate_Cyclase"/>
</dbReference>
<dbReference type="InterPro" id="IPR043128">
    <property type="entry name" value="Rev_trsase/Diguanyl_cyclase"/>
</dbReference>
<dbReference type="InterPro" id="IPR029787">
    <property type="entry name" value="Nucleotide_cyclase"/>
</dbReference>
<evidence type="ECO:0000256" key="1">
    <source>
        <dbReference type="SAM" id="MobiDB-lite"/>
    </source>
</evidence>
<evidence type="ECO:0000313" key="5">
    <source>
        <dbReference type="Proteomes" id="UP000199088"/>
    </source>
</evidence>
<keyword evidence="2" id="KW-0472">Membrane</keyword>
<reference evidence="5" key="1">
    <citation type="submission" date="2016-10" db="EMBL/GenBank/DDBJ databases">
        <authorList>
            <person name="Varghese N."/>
            <person name="Submissions S."/>
        </authorList>
    </citation>
    <scope>NUCLEOTIDE SEQUENCE [LARGE SCALE GENOMIC DNA]</scope>
    <source>
        <strain evidence="5">DSM 45843</strain>
    </source>
</reference>
<protein>
    <submittedName>
        <fullName evidence="4">Diguanylate cyclase (GGDEF) domain-containing protein</fullName>
    </submittedName>
</protein>
<evidence type="ECO:0000313" key="4">
    <source>
        <dbReference type="EMBL" id="SDO99808.1"/>
    </source>
</evidence>
<dbReference type="STRING" id="1052260.SAMN05660199_02963"/>
<keyword evidence="2" id="KW-1133">Transmembrane helix</keyword>
<evidence type="ECO:0000256" key="2">
    <source>
        <dbReference type="SAM" id="Phobius"/>
    </source>
</evidence>
<dbReference type="CDD" id="cd01949">
    <property type="entry name" value="GGDEF"/>
    <property type="match status" value="1"/>
</dbReference>
<dbReference type="SMART" id="SM00267">
    <property type="entry name" value="GGDEF"/>
    <property type="match status" value="1"/>
</dbReference>
<dbReference type="SUPFAM" id="SSF55073">
    <property type="entry name" value="Nucleotide cyclase"/>
    <property type="match status" value="1"/>
</dbReference>
<keyword evidence="2" id="KW-0812">Transmembrane</keyword>
<accession>A0A1H0P506</accession>
<feature type="compositionally biased region" description="Low complexity" evidence="1">
    <location>
        <begin position="355"/>
        <end position="372"/>
    </location>
</feature>
<dbReference type="AlphaFoldDB" id="A0A1H0P506"/>
<dbReference type="PROSITE" id="PS50887">
    <property type="entry name" value="GGDEF"/>
    <property type="match status" value="1"/>
</dbReference>
<dbReference type="GO" id="GO:1902201">
    <property type="term" value="P:negative regulation of bacterial-type flagellum-dependent cell motility"/>
    <property type="evidence" value="ECO:0007669"/>
    <property type="project" value="TreeGrafter"/>
</dbReference>
<dbReference type="Gene3D" id="3.30.70.270">
    <property type="match status" value="1"/>
</dbReference>
<feature type="transmembrane region" description="Helical" evidence="2">
    <location>
        <begin position="51"/>
        <end position="69"/>
    </location>
</feature>
<dbReference type="GO" id="GO:0043709">
    <property type="term" value="P:cell adhesion involved in single-species biofilm formation"/>
    <property type="evidence" value="ECO:0007669"/>
    <property type="project" value="TreeGrafter"/>
</dbReference>
<feature type="region of interest" description="Disordered" evidence="1">
    <location>
        <begin position="347"/>
        <end position="372"/>
    </location>
</feature>